<dbReference type="EMBL" id="NBZD01000001">
    <property type="protein sequence ID" value="PNH19382.1"/>
    <property type="molecule type" value="Genomic_DNA"/>
</dbReference>
<organism evidence="2 3">
    <name type="scientific">Mageeibacillus indolicus</name>
    <dbReference type="NCBI Taxonomy" id="884684"/>
    <lineage>
        <taxon>Bacteria</taxon>
        <taxon>Bacillati</taxon>
        <taxon>Bacillota</taxon>
        <taxon>Clostridia</taxon>
        <taxon>Eubacteriales</taxon>
        <taxon>Oscillospiraceae</taxon>
        <taxon>Mageeibacillus</taxon>
    </lineage>
</organism>
<sequence length="183" mass="20623">MVDFIISKERTNVYKEKEAGSAEHRVAQAALIERQYAAEAKAREKKRIAQEKEREARRKERKSVEKNARIEKAGADGVIARQHDADTILGKNVSGVRINNISVHAQERMVICGLASDDIIDSLDRPLTITYPIRDNNWRLSMKVIGERSTVVINPENGTVITVHKTHSKLIRKLKCSNGTDKP</sequence>
<protein>
    <submittedName>
        <fullName evidence="2">Uncharacterized protein</fullName>
    </submittedName>
</protein>
<reference evidence="3" key="1">
    <citation type="submission" date="2017-04" db="EMBL/GenBank/DDBJ databases">
        <authorList>
            <person name="Bumgarner R.E."/>
            <person name="Fredricks D.N."/>
            <person name="Srinivasan S."/>
        </authorList>
    </citation>
    <scope>NUCLEOTIDE SEQUENCE [LARGE SCALE GENOMIC DNA]</scope>
    <source>
        <strain evidence="3">KA00405</strain>
    </source>
</reference>
<evidence type="ECO:0000313" key="3">
    <source>
        <dbReference type="Proteomes" id="UP000236394"/>
    </source>
</evidence>
<evidence type="ECO:0000313" key="2">
    <source>
        <dbReference type="EMBL" id="PNH19382.1"/>
    </source>
</evidence>
<comment type="caution">
    <text evidence="2">The sequence shown here is derived from an EMBL/GenBank/DDBJ whole genome shotgun (WGS) entry which is preliminary data.</text>
</comment>
<name>A0A2J8B3N3_9FIRM</name>
<dbReference type="Proteomes" id="UP000236394">
    <property type="component" value="Unassembled WGS sequence"/>
</dbReference>
<dbReference type="AlphaFoldDB" id="A0A2J8B3N3"/>
<proteinExistence type="predicted"/>
<accession>A0A2J8B3N3</accession>
<evidence type="ECO:0000256" key="1">
    <source>
        <dbReference type="SAM" id="MobiDB-lite"/>
    </source>
</evidence>
<dbReference type="RefSeq" id="WP_034574370.1">
    <property type="nucleotide sequence ID" value="NZ_NBZD01000001.1"/>
</dbReference>
<feature type="compositionally biased region" description="Basic and acidic residues" evidence="1">
    <location>
        <begin position="47"/>
        <end position="67"/>
    </location>
</feature>
<gene>
    <name evidence="2" type="ORF">B7R76_00385</name>
</gene>
<feature type="region of interest" description="Disordered" evidence="1">
    <location>
        <begin position="44"/>
        <end position="67"/>
    </location>
</feature>